<dbReference type="Gene3D" id="3.40.50.720">
    <property type="entry name" value="NAD(P)-binding Rossmann-like Domain"/>
    <property type="match status" value="2"/>
</dbReference>
<keyword evidence="6 7" id="KW-0472">Membrane</keyword>
<name>A0ABY7AIA4_9ALTE</name>
<gene>
    <name evidence="9" type="ORF">OLW01_09075</name>
</gene>
<feature type="transmembrane region" description="Helical" evidence="7">
    <location>
        <begin position="89"/>
        <end position="111"/>
    </location>
</feature>
<keyword evidence="10" id="KW-1185">Reference proteome</keyword>
<evidence type="ECO:0000313" key="10">
    <source>
        <dbReference type="Proteomes" id="UP001163726"/>
    </source>
</evidence>
<dbReference type="RefSeq" id="WP_268073549.1">
    <property type="nucleotide sequence ID" value="NZ_CP109965.1"/>
</dbReference>
<feature type="transmembrane region" description="Helical" evidence="7">
    <location>
        <begin position="30"/>
        <end position="53"/>
    </location>
</feature>
<dbReference type="PANTHER" id="PTHR31563">
    <property type="entry name" value="ION CHANNEL POLLUX-RELATED"/>
    <property type="match status" value="1"/>
</dbReference>
<keyword evidence="2" id="KW-0813">Transport</keyword>
<comment type="subcellular location">
    <subcellularLocation>
        <location evidence="1">Endomembrane system</location>
        <topology evidence="1">Multi-pass membrane protein</topology>
    </subcellularLocation>
</comment>
<keyword evidence="4 7" id="KW-1133">Transmembrane helix</keyword>
<organism evidence="9 10">
    <name type="scientific">Catenovulum adriaticum</name>
    <dbReference type="NCBI Taxonomy" id="2984846"/>
    <lineage>
        <taxon>Bacteria</taxon>
        <taxon>Pseudomonadati</taxon>
        <taxon>Pseudomonadota</taxon>
        <taxon>Gammaproteobacteria</taxon>
        <taxon>Alteromonadales</taxon>
        <taxon>Alteromonadaceae</taxon>
        <taxon>Catenovulum</taxon>
    </lineage>
</organism>
<evidence type="ECO:0000256" key="2">
    <source>
        <dbReference type="ARBA" id="ARBA00022448"/>
    </source>
</evidence>
<proteinExistence type="predicted"/>
<evidence type="ECO:0000313" key="9">
    <source>
        <dbReference type="EMBL" id="WAJ69337.1"/>
    </source>
</evidence>
<evidence type="ECO:0000256" key="4">
    <source>
        <dbReference type="ARBA" id="ARBA00022989"/>
    </source>
</evidence>
<evidence type="ECO:0000256" key="1">
    <source>
        <dbReference type="ARBA" id="ARBA00004127"/>
    </source>
</evidence>
<feature type="domain" description="CASTOR/POLLUX/SYM8 ion channel conserved" evidence="8">
    <location>
        <begin position="287"/>
        <end position="382"/>
    </location>
</feature>
<evidence type="ECO:0000256" key="7">
    <source>
        <dbReference type="SAM" id="Phobius"/>
    </source>
</evidence>
<dbReference type="Pfam" id="PF06241">
    <property type="entry name" value="Castor_Poll_mid"/>
    <property type="match status" value="1"/>
</dbReference>
<evidence type="ECO:0000256" key="6">
    <source>
        <dbReference type="ARBA" id="ARBA00023136"/>
    </source>
</evidence>
<keyword evidence="3 7" id="KW-0812">Transmembrane</keyword>
<dbReference type="InterPro" id="IPR010420">
    <property type="entry name" value="CASTOR/POLLUX/SYM8_dom"/>
</dbReference>
<evidence type="ECO:0000259" key="8">
    <source>
        <dbReference type="Pfam" id="PF06241"/>
    </source>
</evidence>
<evidence type="ECO:0000256" key="5">
    <source>
        <dbReference type="ARBA" id="ARBA00023065"/>
    </source>
</evidence>
<protein>
    <recommendedName>
        <fullName evidence="8">CASTOR/POLLUX/SYM8 ion channel conserved domain-containing protein</fullName>
    </recommendedName>
</protein>
<accession>A0ABY7AIA4</accession>
<reference evidence="9" key="1">
    <citation type="submission" date="2022-10" db="EMBL/GenBank/DDBJ databases">
        <title>Catenovulum adriacola sp. nov. isolated in the Harbour of Susak.</title>
        <authorList>
            <person name="Schoch T."/>
            <person name="Reich S.J."/>
            <person name="Stoeferle S."/>
            <person name="Flaiz M."/>
            <person name="Kazda M."/>
            <person name="Riedel C.U."/>
            <person name="Duerre P."/>
        </authorList>
    </citation>
    <scope>NUCLEOTIDE SEQUENCE</scope>
    <source>
        <strain evidence="9">TS8</strain>
    </source>
</reference>
<keyword evidence="5" id="KW-0406">Ion transport</keyword>
<dbReference type="Proteomes" id="UP001163726">
    <property type="component" value="Chromosome"/>
</dbReference>
<dbReference type="EMBL" id="CP109965">
    <property type="protein sequence ID" value="WAJ69337.1"/>
    <property type="molecule type" value="Genomic_DNA"/>
</dbReference>
<dbReference type="PANTHER" id="PTHR31563:SF10">
    <property type="entry name" value="ION CHANNEL POLLUX-RELATED"/>
    <property type="match status" value="1"/>
</dbReference>
<dbReference type="InterPro" id="IPR044849">
    <property type="entry name" value="CASTOR/POLLUX/SYM8-like"/>
</dbReference>
<evidence type="ECO:0000256" key="3">
    <source>
        <dbReference type="ARBA" id="ARBA00022692"/>
    </source>
</evidence>
<sequence length="655" mass="72752">MAIHFNHLQPIDRLKYFIERQLVKGAGYQLFVIVACIAMVSIAGGLLIAPINFDGHAIGEDVWWAFLRLTDPGYLGDDQGAWRRVVSTLLTICGYVLFMGTLVAIMTRWLIAFMEKLEQGLTPVSVKQHLVVLGDTSRTVPIIHELLGNEDNRNYFKKLNKDKDLSIILLAETVNAIIHQQLLAELNMPLKLSKRLVLRSGKSIQLDALHRAACTQATAIILPSQFQRSDSPVTSDVETIKSLLSLNVLAESSGLHPRVVVELDDARHAKLARKSYQGGLSTVATDETISRLIAQCAVVPSLLKVYSHLITSSKGAQFYFKSAEPFVGMAINHIKQLHSAATLIGFIDPQTEHFALSVGDTAQHKLKQADVLVFVAQNFQQIEKILPSNKLDKVQSAVQKTTSKVSVKKSHKRLLLLGWNRRVPAIIAELDSYVKERFEVTIVSSLATEIREAEIAKLGPFSERTTIEHKAADYMVEADVKQLNPDNYDIVLLLYSDRLDSTEEADARVLVGSMVLNEVLANTQQQPHVLIELSDPSNESFLDQSGWDTFITPLIMSHILSQTALMPQSQVLFDSLMKAGGIQIRLRQLEHYSDKEMLKVDQLKLLAERQGELLIGMVKQDLSGDQVILNLENGTRVSQLANDQIIVIGNEAGIA</sequence>